<proteinExistence type="predicted"/>
<feature type="region of interest" description="Disordered" evidence="1">
    <location>
        <begin position="236"/>
        <end position="298"/>
    </location>
</feature>
<organism evidence="2 3">
    <name type="scientific">Actinosynnema pretiosum</name>
    <dbReference type="NCBI Taxonomy" id="42197"/>
    <lineage>
        <taxon>Bacteria</taxon>
        <taxon>Bacillati</taxon>
        <taxon>Actinomycetota</taxon>
        <taxon>Actinomycetes</taxon>
        <taxon>Pseudonocardiales</taxon>
        <taxon>Pseudonocardiaceae</taxon>
        <taxon>Actinosynnema</taxon>
    </lineage>
</organism>
<feature type="compositionally biased region" description="Low complexity" evidence="1">
    <location>
        <begin position="255"/>
        <end position="272"/>
    </location>
</feature>
<evidence type="ECO:0000313" key="2">
    <source>
        <dbReference type="EMBL" id="ATE55963.1"/>
    </source>
</evidence>
<sequence>MRLDLWDARGCGLVDDGVVGLLDGVGPAAGGPAGPGGAVTYLVGLPEYEPYRSARLPRPAGGLAAARRVLEVFRSVELRECAVASPLAGVARGVASAAVRGGDGPVGRGLALAASVVPRKGGEVGRLWEEYRRRVPGATEPGMAVRDLWGSAYAWQFIRADGRVLDVCGSLLALTSAVDYCGAPDDPGAGARWAYAAVASEGLELLSGPAVARAVLDVAAVGGLMALKDGLPAPGGAGAGQAGAGGRAPGGQGANGWSSGGRASSGRASSGWSSGGRASGGRGASGWGSGGRGTGGRASGGVDVGLVDPAGYALARAWDGAVGPYLRLPLGTGEYRRLAGGEGEFRGFSGCRAIRRAVENIVRYNDITDAVTDFAHGESFNEVNLALALGGASAVTGFGAALAELTDAALECGCGADGHEEAAEVSMGAALWYLLMPRYLVGAQFAAFRAAGGEVARAYRVPAARERSAGCSVVDSDVLFDVDWSPLWVVRADPVGVRAERVARRAVLPGGDGAGCAARARDVLARCGEAEPADLREVDWPGVFDAALAAAGAPPAPALRELVAVVWRQVVLGEEVVRDARLLVDVDVAVRDSYAAPGGLAARRAFFGVLSGAVELAGLNPYGRLADGLAALCR</sequence>
<protein>
    <submittedName>
        <fullName evidence="2">Uncharacterized protein</fullName>
    </submittedName>
</protein>
<gene>
    <name evidence="2" type="ORF">CNX65_24015</name>
</gene>
<evidence type="ECO:0000313" key="3">
    <source>
        <dbReference type="Proteomes" id="UP000218505"/>
    </source>
</evidence>
<dbReference type="AlphaFoldDB" id="A0A290ZAG1"/>
<feature type="compositionally biased region" description="Gly residues" evidence="1">
    <location>
        <begin position="273"/>
        <end position="298"/>
    </location>
</feature>
<accession>A0A290ZAG1</accession>
<dbReference type="KEGG" id="apre:CNX65_24015"/>
<dbReference type="Proteomes" id="UP000218505">
    <property type="component" value="Chromosome"/>
</dbReference>
<feature type="compositionally biased region" description="Gly residues" evidence="1">
    <location>
        <begin position="236"/>
        <end position="254"/>
    </location>
</feature>
<evidence type="ECO:0000256" key="1">
    <source>
        <dbReference type="SAM" id="MobiDB-lite"/>
    </source>
</evidence>
<reference evidence="2" key="1">
    <citation type="submission" date="2017-09" db="EMBL/GenBank/DDBJ databases">
        <title>Complete Genome Sequence of ansamitocin-producing Bacterium Actinosynnema pretiosum X47.</title>
        <authorList>
            <person name="Cao G."/>
            <person name="Zong G."/>
            <person name="Zhong C."/>
            <person name="Fu J."/>
        </authorList>
    </citation>
    <scope>NUCLEOTIDE SEQUENCE [LARGE SCALE GENOMIC DNA]</scope>
    <source>
        <strain evidence="2">X47</strain>
    </source>
</reference>
<name>A0A290ZAG1_9PSEU</name>
<dbReference type="RefSeq" id="WP_096495791.1">
    <property type="nucleotide sequence ID" value="NZ_CP023445.1"/>
</dbReference>
<keyword evidence="3" id="KW-1185">Reference proteome</keyword>
<dbReference type="EMBL" id="CP023445">
    <property type="protein sequence ID" value="ATE55963.1"/>
    <property type="molecule type" value="Genomic_DNA"/>
</dbReference>